<gene>
    <name evidence="8" type="ordered locus">Bache_3241</name>
</gene>
<evidence type="ECO:0000256" key="7">
    <source>
        <dbReference type="ARBA" id="ARBA00023288"/>
    </source>
</evidence>
<reference evidence="8 9" key="2">
    <citation type="journal article" date="2011" name="Stand. Genomic Sci.">
        <title>Complete genome sequence of Bacteroides helcogenes type strain (P 36-108).</title>
        <authorList>
            <person name="Pati A."/>
            <person name="Gronow S."/>
            <person name="Zeytun A."/>
            <person name="Lapidus A."/>
            <person name="Nolan M."/>
            <person name="Hammon N."/>
            <person name="Deshpande S."/>
            <person name="Cheng J.F."/>
            <person name="Tapia R."/>
            <person name="Han C."/>
            <person name="Goodwin L."/>
            <person name="Pitluck S."/>
            <person name="Liolios K."/>
            <person name="Pagani I."/>
            <person name="Ivanova N."/>
            <person name="Mavromatis K."/>
            <person name="Chen A."/>
            <person name="Palaniappan K."/>
            <person name="Land M."/>
            <person name="Hauser L."/>
            <person name="Chang Y.J."/>
            <person name="Jeffries C.D."/>
            <person name="Detter J.C."/>
            <person name="Brambilla E."/>
            <person name="Rohde M."/>
            <person name="Goker M."/>
            <person name="Woyke T."/>
            <person name="Bristow J."/>
            <person name="Eisen J.A."/>
            <person name="Markowitz V."/>
            <person name="Hugenholtz P."/>
            <person name="Kyrpides N.C."/>
            <person name="Klenk H.P."/>
            <person name="Lucas S."/>
        </authorList>
    </citation>
    <scope>NUCLEOTIDE SEQUENCE [LARGE SCALE GENOMIC DNA]</scope>
    <source>
        <strain evidence="9">ATCC 35417 / DSM 20613 / JCM 6297 / CCUG 15421 / P 36-108</strain>
    </source>
</reference>
<proteinExistence type="inferred from homology"/>
<evidence type="ECO:0000313" key="8">
    <source>
        <dbReference type="EMBL" id="ADV45165.1"/>
    </source>
</evidence>
<evidence type="ECO:0000256" key="6">
    <source>
        <dbReference type="ARBA" id="ARBA00023237"/>
    </source>
</evidence>
<dbReference type="STRING" id="693979.Bache_3241"/>
<evidence type="ECO:0000256" key="2">
    <source>
        <dbReference type="ARBA" id="ARBA00007248"/>
    </source>
</evidence>
<dbReference type="InterPro" id="IPR014941">
    <property type="entry name" value="FimB/Mfa2/Mfa3"/>
</dbReference>
<reference key="1">
    <citation type="submission" date="2010-11" db="EMBL/GenBank/DDBJ databases">
        <title>The complete genome of Bacteroides helcogenes P 36-108.</title>
        <authorList>
            <consortium name="US DOE Joint Genome Institute (JGI-PGF)"/>
            <person name="Lucas S."/>
            <person name="Copeland A."/>
            <person name="Lapidus A."/>
            <person name="Bruce D."/>
            <person name="Goodwin L."/>
            <person name="Pitluck S."/>
            <person name="Kyrpides N."/>
            <person name="Mavromatis K."/>
            <person name="Ivanova N."/>
            <person name="Zeytun A."/>
            <person name="Brettin T."/>
            <person name="Detter J.C."/>
            <person name="Tapia R."/>
            <person name="Han C."/>
            <person name="Land M."/>
            <person name="Hauser L."/>
            <person name="Markowitz V."/>
            <person name="Cheng J.-F."/>
            <person name="Hugenholtz P."/>
            <person name="Woyke T."/>
            <person name="Wu D."/>
            <person name="Gronow S."/>
            <person name="Wellnitz S."/>
            <person name="Brambilla E."/>
            <person name="Klenk H.-P."/>
            <person name="Eisen J.A."/>
        </authorList>
    </citation>
    <scope>NUCLEOTIDE SEQUENCE</scope>
    <source>
        <strain>P 36-108</strain>
    </source>
</reference>
<keyword evidence="4" id="KW-0472">Membrane</keyword>
<keyword evidence="7" id="KW-0449">Lipoprotein</keyword>
<dbReference type="Pfam" id="PF08842">
    <property type="entry name" value="Mfa2"/>
    <property type="match status" value="1"/>
</dbReference>
<evidence type="ECO:0000256" key="3">
    <source>
        <dbReference type="ARBA" id="ARBA00022729"/>
    </source>
</evidence>
<evidence type="ECO:0000313" key="9">
    <source>
        <dbReference type="Proteomes" id="UP000008630"/>
    </source>
</evidence>
<keyword evidence="6" id="KW-0998">Cell outer membrane</keyword>
<comment type="similarity">
    <text evidence="2">Belongs to the bacteroidetes fimbrillin superfamily. FimB/Mfa2 family.</text>
</comment>
<evidence type="ECO:0000256" key="4">
    <source>
        <dbReference type="ARBA" id="ARBA00023136"/>
    </source>
</evidence>
<keyword evidence="9" id="KW-1185">Reference proteome</keyword>
<protein>
    <recommendedName>
        <fullName evidence="10">Lipoprotein</fullName>
    </recommendedName>
</protein>
<evidence type="ECO:0000256" key="1">
    <source>
        <dbReference type="ARBA" id="ARBA00004442"/>
    </source>
</evidence>
<evidence type="ECO:0000256" key="5">
    <source>
        <dbReference type="ARBA" id="ARBA00023139"/>
    </source>
</evidence>
<keyword evidence="5" id="KW-0564">Palmitate</keyword>
<dbReference type="Proteomes" id="UP000008630">
    <property type="component" value="Chromosome"/>
</dbReference>
<dbReference type="HOGENOM" id="CLU_989930_0_0_10"/>
<name>E6SSB4_BACT6</name>
<dbReference type="AlphaFoldDB" id="E6SSB4"/>
<sequence>MSLLLGLIYLSSCDKDVHQDESGLTVTLKMTTDDAVSSVRLWIYQESGALVKEYSYKSVNELASDRFQLPAGNYVLVAANNLVTPFSVKDAAGDAKAYEDLLFTLDDASASPIHAHYGTKTVTVHEGETSLVQVDMSRVLAELQFTIKGVPADVTEVEAYVKNAAQGFYPAMNRLTPETAPAYLGKVRPQDGVISFPLIRVMPVVTPTESRAVSDIPTLLEFNFKYSDNTSIHFEAEAPEMQNGGTYTPEVVFEVFQPGVTIRITDINGWGVGETTGGEILNPSN</sequence>
<comment type="subcellular location">
    <subcellularLocation>
        <location evidence="1">Cell outer membrane</location>
    </subcellularLocation>
</comment>
<organism evidence="8 9">
    <name type="scientific">Bacteroides helcogenes (strain ATCC 35417 / DSM 20613 / JCM 6297 / CCUG 15421 / P 36-108)</name>
    <dbReference type="NCBI Taxonomy" id="693979"/>
    <lineage>
        <taxon>Bacteria</taxon>
        <taxon>Pseudomonadati</taxon>
        <taxon>Bacteroidota</taxon>
        <taxon>Bacteroidia</taxon>
        <taxon>Bacteroidales</taxon>
        <taxon>Bacteroidaceae</taxon>
        <taxon>Bacteroides</taxon>
    </lineage>
</organism>
<dbReference type="eggNOG" id="ENOG5033S0K">
    <property type="taxonomic scope" value="Bacteria"/>
</dbReference>
<dbReference type="PATRIC" id="fig|693979.3.peg.3402"/>
<dbReference type="GO" id="GO:0009279">
    <property type="term" value="C:cell outer membrane"/>
    <property type="evidence" value="ECO:0007669"/>
    <property type="project" value="UniProtKB-SubCell"/>
</dbReference>
<accession>E6SSB4</accession>
<keyword evidence="3" id="KW-0732">Signal</keyword>
<dbReference type="KEGG" id="bhl:Bache_3241"/>
<dbReference type="EMBL" id="CP002352">
    <property type="protein sequence ID" value="ADV45165.1"/>
    <property type="molecule type" value="Genomic_DNA"/>
</dbReference>
<dbReference type="Gene3D" id="2.60.40.2100">
    <property type="match status" value="1"/>
</dbReference>
<evidence type="ECO:0008006" key="10">
    <source>
        <dbReference type="Google" id="ProtNLM"/>
    </source>
</evidence>